<proteinExistence type="predicted"/>
<comment type="caution">
    <text evidence="3">The sequence shown here is derived from an EMBL/GenBank/DDBJ whole genome shotgun (WGS) entry which is preliminary data.</text>
</comment>
<gene>
    <name evidence="3" type="ORF">KLDO_g3386</name>
</gene>
<feature type="coiled-coil region" evidence="1">
    <location>
        <begin position="173"/>
        <end position="200"/>
    </location>
</feature>
<reference evidence="3 4" key="1">
    <citation type="submission" date="2014-03" db="EMBL/GenBank/DDBJ databases">
        <title>The genome of Kluyveromyces dobzhanskii.</title>
        <authorList>
            <person name="Nystedt B."/>
            <person name="Astrom S."/>
        </authorList>
    </citation>
    <scope>NUCLEOTIDE SEQUENCE [LARGE SCALE GENOMIC DNA]</scope>
    <source>
        <strain evidence="3 4">CBS 2104</strain>
    </source>
</reference>
<evidence type="ECO:0000256" key="2">
    <source>
        <dbReference type="SAM" id="MobiDB-lite"/>
    </source>
</evidence>
<keyword evidence="4" id="KW-1185">Reference proteome</keyword>
<dbReference type="AlphaFoldDB" id="A0A0A8L8A1"/>
<evidence type="ECO:0000313" key="4">
    <source>
        <dbReference type="Proteomes" id="UP000031516"/>
    </source>
</evidence>
<protein>
    <submittedName>
        <fullName evidence="3">WGS project CCBQ000000000 data, contig 00006</fullName>
    </submittedName>
</protein>
<dbReference type="Proteomes" id="UP000031516">
    <property type="component" value="Unassembled WGS sequence"/>
</dbReference>
<feature type="region of interest" description="Disordered" evidence="2">
    <location>
        <begin position="287"/>
        <end position="318"/>
    </location>
</feature>
<feature type="region of interest" description="Disordered" evidence="2">
    <location>
        <begin position="38"/>
        <end position="77"/>
    </location>
</feature>
<dbReference type="EMBL" id="CCBQ010000043">
    <property type="protein sequence ID" value="CDO95139.1"/>
    <property type="molecule type" value="Genomic_DNA"/>
</dbReference>
<evidence type="ECO:0000313" key="3">
    <source>
        <dbReference type="EMBL" id="CDO95139.1"/>
    </source>
</evidence>
<sequence length="318" mass="36313">MAMQLRRSTRLRTVQPTKDGTPIGDAFSTMTVTSQVAERADANGGVLDNQNRRDDDVDMDSDTEANNLGPTDHDVSFDEMEPIHYRPTQLSTHLKISKPDYQSRGLEQIPVVDDEFVSKFNDLIGKQSTLFYNNLTSPEYVTYNNLEIFKYPSDKSNLETISRQLAELLPDINKNYDTDLKQLLEQIEEDEEREAKLRILNDSSDTETTQDPLQTLLNYQSEGKESDESKLIEHVARTHDINISDISEILIDSSVRTLKRPLATDNKSKKHDIGHISNKCSRLLTKERNHSLPWPIKKKKKQKDPSSIHEDVPLMSSN</sequence>
<organism evidence="3 4">
    <name type="scientific">Kluyveromyces dobzhanskii CBS 2104</name>
    <dbReference type="NCBI Taxonomy" id="1427455"/>
    <lineage>
        <taxon>Eukaryota</taxon>
        <taxon>Fungi</taxon>
        <taxon>Dikarya</taxon>
        <taxon>Ascomycota</taxon>
        <taxon>Saccharomycotina</taxon>
        <taxon>Saccharomycetes</taxon>
        <taxon>Saccharomycetales</taxon>
        <taxon>Saccharomycetaceae</taxon>
        <taxon>Kluyveromyces</taxon>
    </lineage>
</organism>
<name>A0A0A8L8A1_9SACH</name>
<dbReference type="OrthoDB" id="4067097at2759"/>
<evidence type="ECO:0000256" key="1">
    <source>
        <dbReference type="SAM" id="Coils"/>
    </source>
</evidence>
<accession>A0A0A8L8A1</accession>
<feature type="region of interest" description="Disordered" evidence="2">
    <location>
        <begin position="1"/>
        <end position="26"/>
    </location>
</feature>
<feature type="compositionally biased region" description="Basic and acidic residues" evidence="2">
    <location>
        <begin position="303"/>
        <end position="312"/>
    </location>
</feature>
<keyword evidence="1" id="KW-0175">Coiled coil</keyword>